<dbReference type="InterPro" id="IPR031137">
    <property type="entry name" value="GRF"/>
</dbReference>
<dbReference type="Proteomes" id="UP000734854">
    <property type="component" value="Unassembled WGS sequence"/>
</dbReference>
<keyword evidence="10" id="KW-1185">Reference proteome</keyword>
<dbReference type="InterPro" id="IPR014977">
    <property type="entry name" value="WRC_dom"/>
</dbReference>
<keyword evidence="5" id="KW-0010">Activator</keyword>
<evidence type="ECO:0000259" key="7">
    <source>
        <dbReference type="PROSITE" id="PS51667"/>
    </source>
</evidence>
<dbReference type="PROSITE" id="PS51667">
    <property type="entry name" value="WRC"/>
    <property type="match status" value="1"/>
</dbReference>
<dbReference type="SMART" id="SM00951">
    <property type="entry name" value="QLQ"/>
    <property type="match status" value="1"/>
</dbReference>
<dbReference type="InterPro" id="IPR014978">
    <property type="entry name" value="Gln-Leu-Gln_QLQ"/>
</dbReference>
<evidence type="ECO:0000313" key="9">
    <source>
        <dbReference type="EMBL" id="KAG6520068.1"/>
    </source>
</evidence>
<dbReference type="OrthoDB" id="1927209at2759"/>
<sequence length="325" mass="36379">MMTGGGGSRYPFTPSQWQELELQALVFKYMASAIPVPPDLIHCIRRSLFMDPQTPRFLPNAPAIGWGGYGMGEARNAVDPEPGRCRRTDGKKWRCSKEAYPDSKYCERHMHRGKGRPRKPVELSLATSPAFSHNSPNFHPPLSLPSPHTNHLFFPCSSSVRPSARGLGYSHCEDSTNLCLESLPLSLDNHRNVVGFKEVVPEFPFLPEGCRNGMQIPPSFGPMGMNSKHVYSNMQSVDSRFRMCTSEEEKGADLKIEMAANGRSEKEDEEQKQPRPFHCFLDEKPPKMDGSWMSMDVGLKTQLSMSISIANHDMPVIASQCYNDG</sequence>
<proteinExistence type="inferred from homology"/>
<dbReference type="Pfam" id="PF08880">
    <property type="entry name" value="QLQ"/>
    <property type="match status" value="1"/>
</dbReference>
<comment type="caution">
    <text evidence="9">The sequence shown here is derived from an EMBL/GenBank/DDBJ whole genome shotgun (WGS) entry which is preliminary data.</text>
</comment>
<feature type="domain" description="WRC" evidence="7">
    <location>
        <begin position="79"/>
        <end position="123"/>
    </location>
</feature>
<evidence type="ECO:0000256" key="4">
    <source>
        <dbReference type="PROSITE-ProRule" id="PRU01002"/>
    </source>
</evidence>
<keyword evidence="3 5" id="KW-0539">Nucleus</keyword>
<dbReference type="GO" id="GO:0005524">
    <property type="term" value="F:ATP binding"/>
    <property type="evidence" value="ECO:0007669"/>
    <property type="project" value="UniProtKB-UniRule"/>
</dbReference>
<keyword evidence="5" id="KW-0805">Transcription regulation</keyword>
<evidence type="ECO:0000313" key="8">
    <source>
        <dbReference type="EMBL" id="KAG6517587.1"/>
    </source>
</evidence>
<dbReference type="EMBL" id="JACMSC010000006">
    <property type="protein sequence ID" value="KAG6517587.1"/>
    <property type="molecule type" value="Genomic_DNA"/>
</dbReference>
<dbReference type="EMBL" id="JACMSC010000005">
    <property type="protein sequence ID" value="KAG6520068.1"/>
    <property type="molecule type" value="Genomic_DNA"/>
</dbReference>
<evidence type="ECO:0000256" key="1">
    <source>
        <dbReference type="ARBA" id="ARBA00004123"/>
    </source>
</evidence>
<dbReference type="PROSITE" id="PS51666">
    <property type="entry name" value="QLQ"/>
    <property type="match status" value="1"/>
</dbReference>
<evidence type="ECO:0000259" key="6">
    <source>
        <dbReference type="PROSITE" id="PS51666"/>
    </source>
</evidence>
<dbReference type="PANTHER" id="PTHR31602">
    <property type="entry name" value="GROWTH-REGULATING FACTOR 5"/>
    <property type="match status" value="1"/>
</dbReference>
<dbReference type="AlphaFoldDB" id="A0A8J5HI07"/>
<dbReference type="Pfam" id="PF08879">
    <property type="entry name" value="WRC"/>
    <property type="match status" value="1"/>
</dbReference>
<comment type="domain">
    <text evidence="5">The QLQ domain and WRC domain may be involved in protein-protein interaction and DNA-binding, respectively.</text>
</comment>
<accession>A0A8J5HI07</accession>
<evidence type="ECO:0000313" key="10">
    <source>
        <dbReference type="Proteomes" id="UP000734854"/>
    </source>
</evidence>
<reference evidence="9 10" key="1">
    <citation type="submission" date="2020-08" db="EMBL/GenBank/DDBJ databases">
        <title>Plant Genome Project.</title>
        <authorList>
            <person name="Zhang R.-G."/>
        </authorList>
    </citation>
    <scope>NUCLEOTIDE SEQUENCE [LARGE SCALE GENOMIC DNA]</scope>
    <source>
        <tissue evidence="9">Rhizome</tissue>
    </source>
</reference>
<evidence type="ECO:0000256" key="2">
    <source>
        <dbReference type="ARBA" id="ARBA00008122"/>
    </source>
</evidence>
<comment type="similarity">
    <text evidence="2 5">Belongs to the GRF family.</text>
</comment>
<name>A0A8J5HI07_ZINOF</name>
<comment type="subcellular location">
    <subcellularLocation>
        <location evidence="1 5">Nucleus</location>
    </subcellularLocation>
</comment>
<keyword evidence="5" id="KW-0804">Transcription</keyword>
<dbReference type="GO" id="GO:0032502">
    <property type="term" value="P:developmental process"/>
    <property type="evidence" value="ECO:0007669"/>
    <property type="project" value="InterPro"/>
</dbReference>
<dbReference type="GO" id="GO:0006355">
    <property type="term" value="P:regulation of DNA-templated transcription"/>
    <property type="evidence" value="ECO:0007669"/>
    <property type="project" value="InterPro"/>
</dbReference>
<dbReference type="PANTHER" id="PTHR31602:SF112">
    <property type="entry name" value="GROWTH-REGULATING FACTOR"/>
    <property type="match status" value="1"/>
</dbReference>
<protein>
    <recommendedName>
        <fullName evidence="5">Growth-regulating factor</fullName>
    </recommendedName>
</protein>
<gene>
    <name evidence="9" type="ORF">ZIOFF_017098</name>
    <name evidence="8" type="ORF">ZIOFF_020983</name>
</gene>
<dbReference type="GO" id="GO:0006351">
    <property type="term" value="P:DNA-templated transcription"/>
    <property type="evidence" value="ECO:0007669"/>
    <property type="project" value="UniProtKB-UniRule"/>
</dbReference>
<dbReference type="GO" id="GO:0005634">
    <property type="term" value="C:nucleus"/>
    <property type="evidence" value="ECO:0007669"/>
    <property type="project" value="UniProtKB-SubCell"/>
</dbReference>
<feature type="domain" description="QLQ" evidence="6">
    <location>
        <begin position="11"/>
        <end position="46"/>
    </location>
</feature>
<comment type="function">
    <text evidence="5">Transcription activator.</text>
</comment>
<comment type="caution">
    <text evidence="4">Lacks conserved residue(s) required for the propagation of feature annotation.</text>
</comment>
<evidence type="ECO:0000256" key="3">
    <source>
        <dbReference type="ARBA" id="ARBA00023242"/>
    </source>
</evidence>
<organism evidence="9 10">
    <name type="scientific">Zingiber officinale</name>
    <name type="common">Ginger</name>
    <name type="synonym">Amomum zingiber</name>
    <dbReference type="NCBI Taxonomy" id="94328"/>
    <lineage>
        <taxon>Eukaryota</taxon>
        <taxon>Viridiplantae</taxon>
        <taxon>Streptophyta</taxon>
        <taxon>Embryophyta</taxon>
        <taxon>Tracheophyta</taxon>
        <taxon>Spermatophyta</taxon>
        <taxon>Magnoliopsida</taxon>
        <taxon>Liliopsida</taxon>
        <taxon>Zingiberales</taxon>
        <taxon>Zingiberaceae</taxon>
        <taxon>Zingiber</taxon>
    </lineage>
</organism>
<evidence type="ECO:0000256" key="5">
    <source>
        <dbReference type="RuleBase" id="RU367127"/>
    </source>
</evidence>